<evidence type="ECO:0000313" key="5">
    <source>
        <dbReference type="EMBL" id="GAX55558.1"/>
    </source>
</evidence>
<keyword evidence="6" id="KW-1185">Reference proteome</keyword>
<dbReference type="Proteomes" id="UP000217446">
    <property type="component" value="Unassembled WGS sequence"/>
</dbReference>
<gene>
    <name evidence="5" type="ORF">SO3561_07117</name>
</gene>
<dbReference type="AlphaFoldDB" id="A0A250VMX3"/>
<dbReference type="InterPro" id="IPR003477">
    <property type="entry name" value="PemK-like"/>
</dbReference>
<comment type="caution">
    <text evidence="5">The sequence shown here is derived from an EMBL/GenBank/DDBJ whole genome shotgun (WGS) entry which is preliminary data.</text>
</comment>
<reference evidence="6" key="1">
    <citation type="submission" date="2017-05" db="EMBL/GenBank/DDBJ databases">
        <title>Streptomyces olivochromogenes NBRC 3561 whole genome shotgun sequence.</title>
        <authorList>
            <person name="Dohra H."/>
            <person name="Kodani S."/>
        </authorList>
    </citation>
    <scope>NUCLEOTIDE SEQUENCE [LARGE SCALE GENOMIC DNA]</scope>
    <source>
        <strain evidence="6">NBRC 3561</strain>
    </source>
</reference>
<evidence type="ECO:0008006" key="7">
    <source>
        <dbReference type="Google" id="ProtNLM"/>
    </source>
</evidence>
<dbReference type="Gene3D" id="2.30.30.110">
    <property type="match status" value="1"/>
</dbReference>
<evidence type="ECO:0000256" key="4">
    <source>
        <dbReference type="SAM" id="Phobius"/>
    </source>
</evidence>
<feature type="region of interest" description="Disordered" evidence="3">
    <location>
        <begin position="86"/>
        <end position="117"/>
    </location>
</feature>
<feature type="transmembrane region" description="Helical" evidence="4">
    <location>
        <begin position="63"/>
        <end position="83"/>
    </location>
</feature>
<evidence type="ECO:0000313" key="6">
    <source>
        <dbReference type="Proteomes" id="UP000217446"/>
    </source>
</evidence>
<dbReference type="EMBL" id="BDQI01000019">
    <property type="protein sequence ID" value="GAX55558.1"/>
    <property type="molecule type" value="Genomic_DNA"/>
</dbReference>
<keyword evidence="2" id="KW-1277">Toxin-antitoxin system</keyword>
<dbReference type="GO" id="GO:0003677">
    <property type="term" value="F:DNA binding"/>
    <property type="evidence" value="ECO:0007669"/>
    <property type="project" value="InterPro"/>
</dbReference>
<evidence type="ECO:0000256" key="1">
    <source>
        <dbReference type="ARBA" id="ARBA00007521"/>
    </source>
</evidence>
<dbReference type="InterPro" id="IPR011067">
    <property type="entry name" value="Plasmid_toxin/cell-grow_inhib"/>
</dbReference>
<evidence type="ECO:0000256" key="2">
    <source>
        <dbReference type="ARBA" id="ARBA00022649"/>
    </source>
</evidence>
<evidence type="ECO:0000256" key="3">
    <source>
        <dbReference type="SAM" id="MobiDB-lite"/>
    </source>
</evidence>
<keyword evidence="4" id="KW-0472">Membrane</keyword>
<protein>
    <recommendedName>
        <fullName evidence="7">PemK-like, MazF-like toxin of type II toxin-antitoxin system</fullName>
    </recommendedName>
</protein>
<dbReference type="SUPFAM" id="SSF50118">
    <property type="entry name" value="Cell growth inhibitor/plasmid maintenance toxic component"/>
    <property type="match status" value="1"/>
</dbReference>
<organism evidence="5 6">
    <name type="scientific">Streptomyces olivochromogenes</name>
    <dbReference type="NCBI Taxonomy" id="1963"/>
    <lineage>
        <taxon>Bacteria</taxon>
        <taxon>Bacillati</taxon>
        <taxon>Actinomycetota</taxon>
        <taxon>Actinomycetes</taxon>
        <taxon>Kitasatosporales</taxon>
        <taxon>Streptomycetaceae</taxon>
        <taxon>Streptomyces</taxon>
    </lineage>
</organism>
<dbReference type="Pfam" id="PF02452">
    <property type="entry name" value="PemK_toxin"/>
    <property type="match status" value="1"/>
</dbReference>
<accession>A0A250VMX3</accession>
<name>A0A250VMX3_STROL</name>
<proteinExistence type="inferred from homology"/>
<sequence>MRSVERKAQKGGSLLHQGLLWANSPVVSPVRMDGRPEVGCLGSAGGGRGGVRAGTFFGMDTSWWLALAAVVLLALVATLVDGWGRRGRRERRPDRAAGRTRPPGRPAGGRKRPRVPRPRPAEIWWAKVPYEDGPGEKDRPCLVLAVRGERVTVAKITSKYHDERAGVIPLPPGAVGDAHGRASFLETDELREVPLWEFRRRVGVVDPVLWDQVRYLAG</sequence>
<comment type="similarity">
    <text evidence="1">Belongs to the PemK/MazF family.</text>
</comment>
<feature type="compositionally biased region" description="Basic residues" evidence="3">
    <location>
        <begin position="108"/>
        <end position="117"/>
    </location>
</feature>
<keyword evidence="4" id="KW-1133">Transmembrane helix</keyword>
<keyword evidence="4" id="KW-0812">Transmembrane</keyword>